<evidence type="ECO:0000259" key="3">
    <source>
        <dbReference type="PROSITE" id="PS50234"/>
    </source>
</evidence>
<reference evidence="4 5" key="1">
    <citation type="submission" date="2016-10" db="EMBL/GenBank/DDBJ databases">
        <authorList>
            <person name="Varghese N."/>
            <person name="Submissions S."/>
        </authorList>
    </citation>
    <scope>NUCLEOTIDE SEQUENCE [LARGE SCALE GENOMIC DNA]</scope>
    <source>
        <strain evidence="4 5">CIP 109853</strain>
    </source>
</reference>
<feature type="chain" id="PRO_5046957018" evidence="2">
    <location>
        <begin position="30"/>
        <end position="586"/>
    </location>
</feature>
<dbReference type="Proteomes" id="UP000198512">
    <property type="component" value="Unassembled WGS sequence"/>
</dbReference>
<dbReference type="SUPFAM" id="SSF53300">
    <property type="entry name" value="vWA-like"/>
    <property type="match status" value="1"/>
</dbReference>
<evidence type="ECO:0000256" key="2">
    <source>
        <dbReference type="SAM" id="SignalP"/>
    </source>
</evidence>
<dbReference type="Gene3D" id="3.40.50.410">
    <property type="entry name" value="von Willebrand factor, type A domain"/>
    <property type="match status" value="1"/>
</dbReference>
<feature type="region of interest" description="Disordered" evidence="1">
    <location>
        <begin position="32"/>
        <end position="53"/>
    </location>
</feature>
<keyword evidence="5" id="KW-1185">Reference proteome</keyword>
<dbReference type="CDD" id="cd01465">
    <property type="entry name" value="vWA_subgroup"/>
    <property type="match status" value="1"/>
</dbReference>
<evidence type="ECO:0000256" key="1">
    <source>
        <dbReference type="SAM" id="MobiDB-lite"/>
    </source>
</evidence>
<dbReference type="InterPro" id="IPR036465">
    <property type="entry name" value="vWFA_dom_sf"/>
</dbReference>
<organism evidence="4 5">
    <name type="scientific">Pseudomonas cuatrocienegasensis</name>
    <dbReference type="NCBI Taxonomy" id="543360"/>
    <lineage>
        <taxon>Bacteria</taxon>
        <taxon>Pseudomonadati</taxon>
        <taxon>Pseudomonadota</taxon>
        <taxon>Gammaproteobacteria</taxon>
        <taxon>Pseudomonadales</taxon>
        <taxon>Pseudomonadaceae</taxon>
        <taxon>Pseudomonas</taxon>
    </lineage>
</organism>
<dbReference type="PANTHER" id="PTHR10166">
    <property type="entry name" value="VOLTAGE-DEPENDENT CALCIUM CHANNEL SUBUNIT ALPHA-2/DELTA-RELATED"/>
    <property type="match status" value="1"/>
</dbReference>
<protein>
    <submittedName>
        <fullName evidence="4">Ca-activated chloride channel family protein</fullName>
    </submittedName>
</protein>
<dbReference type="InterPro" id="IPR051173">
    <property type="entry name" value="Ca_channel_alpha-2/delta"/>
</dbReference>
<keyword evidence="2" id="KW-0732">Signal</keyword>
<feature type="domain" description="VWFA" evidence="3">
    <location>
        <begin position="216"/>
        <end position="394"/>
    </location>
</feature>
<name>A0ABY1B0X4_9PSED</name>
<feature type="signal peptide" evidence="2">
    <location>
        <begin position="1"/>
        <end position="29"/>
    </location>
</feature>
<sequence>MSASPVLLTRPLLSGFAAGVLISLGACSAANPEAPTTEAGSPQLSDQAHGRERAELHEQLAAAPAQLQRKTQVAGRAVMPSLVYAPMPMSVQADALPPAYLGKSRDENREQYQKLAGNPVHAVAETPLSTFSIDVDTGSYANVRRFLNGGQLPPQDAVRLEELVNYFPYAYPLPKGDVPFGVHTELAATPWNPESRLLRIAIKASDLRVDELPPANLVFLVDVSGSMERRDGLPMVQSTLKLLVEQLRVQDKVSLVVYAGSSSVVLQPTSGSEKAKLRTAIDQLTAGGSTAGESGIQLAYQQAQQGFIDGGINRILLATDGDFNVGISDFETLKQLAADKRKTGVSLTTLGFGTDNYNEQLMEQLADAGDGNYAYIDNLREARKVLVDQLSSTLATVASDVKIQVEFNPAEVSEYRLLGYENRALKREDFSNDKVDAGEIGAGHTVTALYEVVPVGGKGWLEPLRYQQAAKASNPAGELAWLRIRYKAPGQDVSKLLEQPIQAVDTRAISQASEDLRFAAAVAAFAQQLKGATYTGRFSLADSAELARSAKGDDRFGLRGEFVQLVELAQSLQTATNRSTSARVQQ</sequence>
<dbReference type="Pfam" id="PF12034">
    <property type="entry name" value="YfbK_C"/>
    <property type="match status" value="1"/>
</dbReference>
<proteinExistence type="predicted"/>
<dbReference type="Pfam" id="PF12450">
    <property type="entry name" value="vWF_A"/>
    <property type="match status" value="1"/>
</dbReference>
<dbReference type="InterPro" id="IPR002035">
    <property type="entry name" value="VWF_A"/>
</dbReference>
<dbReference type="PANTHER" id="PTHR10166:SF37">
    <property type="entry name" value="STOLID, ISOFORM H"/>
    <property type="match status" value="1"/>
</dbReference>
<dbReference type="Pfam" id="PF00092">
    <property type="entry name" value="VWA"/>
    <property type="match status" value="1"/>
</dbReference>
<gene>
    <name evidence="4" type="ORF">SAMN05216600_101226</name>
</gene>
<evidence type="ECO:0000313" key="5">
    <source>
        <dbReference type="Proteomes" id="UP000198512"/>
    </source>
</evidence>
<comment type="caution">
    <text evidence="4">The sequence shown here is derived from an EMBL/GenBank/DDBJ whole genome shotgun (WGS) entry which is preliminary data.</text>
</comment>
<accession>A0ABY1B0X4</accession>
<dbReference type="InterPro" id="IPR022156">
    <property type="entry name" value="Uncharacterised_YfbK_N"/>
</dbReference>
<dbReference type="EMBL" id="FOFP01000001">
    <property type="protein sequence ID" value="SEP65592.1"/>
    <property type="molecule type" value="Genomic_DNA"/>
</dbReference>
<dbReference type="PROSITE" id="PS50234">
    <property type="entry name" value="VWFA"/>
    <property type="match status" value="1"/>
</dbReference>
<dbReference type="SMART" id="SM00327">
    <property type="entry name" value="VWA"/>
    <property type="match status" value="1"/>
</dbReference>
<dbReference type="RefSeq" id="WP_069516941.1">
    <property type="nucleotide sequence ID" value="NZ_FOFP01000001.1"/>
</dbReference>
<evidence type="ECO:0000313" key="4">
    <source>
        <dbReference type="EMBL" id="SEP65592.1"/>
    </source>
</evidence>
<dbReference type="InterPro" id="IPR021908">
    <property type="entry name" value="YfbK_C"/>
</dbReference>